<feature type="domain" description="AntA/AntB antirepressor" evidence="2">
    <location>
        <begin position="16"/>
        <end position="86"/>
    </location>
</feature>
<dbReference type="PANTHER" id="PTHR36180:SF1">
    <property type="entry name" value="ANTA_ANTB ANTIREPRESSOR DOMAIN-CONTAINING PROTEIN"/>
    <property type="match status" value="1"/>
</dbReference>
<proteinExistence type="predicted"/>
<gene>
    <name evidence="3" type="ORF">DB362_02510</name>
</gene>
<evidence type="ECO:0000259" key="1">
    <source>
        <dbReference type="Pfam" id="PF03374"/>
    </source>
</evidence>
<name>A0A2U2M7I6_9LACO</name>
<feature type="domain" description="Antirepressor protein C-terminal" evidence="1">
    <location>
        <begin position="128"/>
        <end position="236"/>
    </location>
</feature>
<evidence type="ECO:0000313" key="4">
    <source>
        <dbReference type="Proteomes" id="UP000245607"/>
    </source>
</evidence>
<protein>
    <submittedName>
        <fullName evidence="3">Oxidoreductase</fullName>
    </submittedName>
</protein>
<accession>A0A2U2M7I6</accession>
<dbReference type="RefSeq" id="WP_109241701.1">
    <property type="nucleotide sequence ID" value="NZ_QFAS01000005.1"/>
</dbReference>
<dbReference type="GO" id="GO:0003677">
    <property type="term" value="F:DNA binding"/>
    <property type="evidence" value="ECO:0007669"/>
    <property type="project" value="InterPro"/>
</dbReference>
<dbReference type="InterPro" id="IPR005039">
    <property type="entry name" value="Ant_C"/>
</dbReference>
<comment type="caution">
    <text evidence="3">The sequence shown here is derived from an EMBL/GenBank/DDBJ whole genome shotgun (WGS) entry which is preliminary data.</text>
</comment>
<dbReference type="Proteomes" id="UP000245607">
    <property type="component" value="Unassembled WGS sequence"/>
</dbReference>
<dbReference type="EMBL" id="QFAS01000005">
    <property type="protein sequence ID" value="PWG52810.1"/>
    <property type="molecule type" value="Genomic_DNA"/>
</dbReference>
<sequence>MNELIKVEVKADTQVVSARELYKGLEIKRRFSAWVSDNFKDFIEDVDFTSVRKSTEVKNNGGIQIRELQDYAITISMAKELCMMSHSEQGKRYRKYFIELERKWNDPQEVVKRGYAILQNENARLKIENQAMKPKALFADSVAASHTTILIGELAKILRGNGINIGANRLFQWMRDQGYLISRKGTDYNMPTQRSMNLGLFKIKESTITHSNGSVSISKTTKVTGKGQQYFINKFMKMNETA</sequence>
<dbReference type="InterPro" id="IPR013557">
    <property type="entry name" value="AntA/B_antirep"/>
</dbReference>
<dbReference type="Pfam" id="PF03374">
    <property type="entry name" value="ANT"/>
    <property type="match status" value="1"/>
</dbReference>
<evidence type="ECO:0000313" key="3">
    <source>
        <dbReference type="EMBL" id="PWG52810.1"/>
    </source>
</evidence>
<evidence type="ECO:0000259" key="2">
    <source>
        <dbReference type="Pfam" id="PF08346"/>
    </source>
</evidence>
<dbReference type="AlphaFoldDB" id="A0A2U2M7I6"/>
<dbReference type="Pfam" id="PF08346">
    <property type="entry name" value="AntA"/>
    <property type="match status" value="1"/>
</dbReference>
<dbReference type="PANTHER" id="PTHR36180">
    <property type="entry name" value="DNA-BINDING PROTEIN-RELATED-RELATED"/>
    <property type="match status" value="1"/>
</dbReference>
<reference evidence="3 4" key="1">
    <citation type="submission" date="2018-05" db="EMBL/GenBank/DDBJ databases">
        <title>Lactobacillus salivarius genome sequencing and assembly.</title>
        <authorList>
            <person name="Audisio C."/>
            <person name="Albarracin L."/>
            <person name="Torres M.J."/>
            <person name="Hebert E.M."/>
            <person name="Saavedra L."/>
        </authorList>
    </citation>
    <scope>NUCLEOTIDE SEQUENCE [LARGE SCALE GENOMIC DNA]</scope>
    <source>
        <strain evidence="3 4">A3iob</strain>
    </source>
</reference>
<organism evidence="3 4">
    <name type="scientific">Ligilactobacillus salivarius</name>
    <dbReference type="NCBI Taxonomy" id="1624"/>
    <lineage>
        <taxon>Bacteria</taxon>
        <taxon>Bacillati</taxon>
        <taxon>Bacillota</taxon>
        <taxon>Bacilli</taxon>
        <taxon>Lactobacillales</taxon>
        <taxon>Lactobacillaceae</taxon>
        <taxon>Ligilactobacillus</taxon>
    </lineage>
</organism>